<organism evidence="3 4">
    <name type="scientific">Xyrichtys novacula</name>
    <name type="common">Pearly razorfish</name>
    <name type="synonym">Hemipteronotus novacula</name>
    <dbReference type="NCBI Taxonomy" id="13765"/>
    <lineage>
        <taxon>Eukaryota</taxon>
        <taxon>Metazoa</taxon>
        <taxon>Chordata</taxon>
        <taxon>Craniata</taxon>
        <taxon>Vertebrata</taxon>
        <taxon>Euteleostomi</taxon>
        <taxon>Actinopterygii</taxon>
        <taxon>Neopterygii</taxon>
        <taxon>Teleostei</taxon>
        <taxon>Neoteleostei</taxon>
        <taxon>Acanthomorphata</taxon>
        <taxon>Eupercaria</taxon>
        <taxon>Labriformes</taxon>
        <taxon>Labridae</taxon>
        <taxon>Xyrichtys</taxon>
    </lineage>
</organism>
<dbReference type="GO" id="GO:0007268">
    <property type="term" value="P:chemical synaptic transmission"/>
    <property type="evidence" value="ECO:0007669"/>
    <property type="project" value="TreeGrafter"/>
</dbReference>
<keyword evidence="4" id="KW-1185">Reference proteome</keyword>
<dbReference type="GO" id="GO:0007409">
    <property type="term" value="P:axonogenesis"/>
    <property type="evidence" value="ECO:0007669"/>
    <property type="project" value="TreeGrafter"/>
</dbReference>
<feature type="compositionally biased region" description="Acidic residues" evidence="1">
    <location>
        <begin position="641"/>
        <end position="655"/>
    </location>
</feature>
<gene>
    <name evidence="3" type="ORF">XNOV1_A014419</name>
</gene>
<protein>
    <submittedName>
        <fullName evidence="3">LOW QUALITY PROTEIN: spatacsin</fullName>
    </submittedName>
</protein>
<dbReference type="Proteomes" id="UP001178508">
    <property type="component" value="Chromosome 5"/>
</dbReference>
<feature type="region of interest" description="Disordered" evidence="1">
    <location>
        <begin position="345"/>
        <end position="392"/>
    </location>
</feature>
<dbReference type="InterPro" id="IPR028107">
    <property type="entry name" value="Spatacsin_C_dom"/>
</dbReference>
<sequence>MLESPRLEDTSIEVCVIPENQHCGRVQDIQKAQLAPGSSLLGCLEARGRLVVWDPADREAPPAAVDGRYTDFSWEEVAVHGRGVRLLAVGSECELKLLEVERSASISLTPVTDCPAERLLQTVRDQDQGVCELQSLQVLSHTAGRCCLLLNSDWLLQLQYHQEEEELQTTSCCRIQLSDSERDAATAAAVHQCVCRETLFTLSSTGTISVFSVSDGRLLATVDLPAYLNSSPEEEDPISSSSSFLSSSPSFCLLQVSADLSTAVAVTQTQSAVAVDLNHYFRIFPDHLLCAAPLSRPPLQPQQLWDQDCLSSADCSLSALRPSFSADRSWDARLTSMYSRAQRVAAPSPSSPLQPASSSSSWSSSLPHLESHQAPPSAHSRAPPGGLTADFSVPGSSSPSLLTVSEFSAQLTFVSPGNTRVTVALWDLESGDVSCHQVEGEAAPVERCGEREHRLLLKDSGLFLVLFSVSQQDLLSRLMLFGSAATVDAVCHLNSWGRCSIPIHALQAGLKNRQLDTVDFYLKSKENILNPAADPPGASSLNLSDCVQQLCPALDLLCSAVRDSNSEAQSRQFSEQLLNITLSFINTQIRSVLSTPLYEDSGVQSCVEVLDRYVTELRSYMKRFPWPAGGDTSTSSSADPAQEEEEEGQRDEWEELQTEEAVLQSILTNQIPRAQAVLRRRGCPEQSLSALRMEGLRQVFSCLQSRDLQTAETLLTNMGFSVKKQLHSFCLYTDDKDLRDFVVEELSGRSHFPEEETQSVEFIREMEKLGSLPVTRCPLKTTSVRGVQMVQKDAGGGEEVLKELVRKRRSEEEEEGLWRNLRLDWVRNWDQSCQTTILLSRLRHDELTSCDSAMLWRYLTALHDQLRVVDWIQNSGSSSGAQWPELTPELLDENTVCSSYLRETILDLLARRGVFVPEERSDLEQLLWRLAQGGGVMASSPPVPQYRSPLGLDLHSLFIRFCLDHSLQYLLYSYLDHFRLTPRNCPLLTNQSLSVSQPWFEMLVRIQEITRDLSDPGLVFQASLTSAQVVLPGSQASLSSLLLEGHSLLALAAVMFAPGGIDQVVAQGERSGRSEKTVDPQLLKMALAPYPKLRAALFPGGPRGNGASSDISVYHLLQSLHPLDPSRLFSWQAANTLNSTETSELPHFSSAHLVNRFALVENLDFLYYLRHGRPSFAYATFLVQQLSGCSDVKLLLQQVRQQVDRLALQNFDDPSVAAASVCFCELLGVCSLKLRVDIRAMNTVLQNRDQQNTHSTQQLHTLGVKLVEAEPEAAEELIGCLEAAVTHILEQKDVGRSSYEAAQEWALPVQFCQLHGLTLSSVYPAHCAADGQFIHFLLFVQLHNFPPQQVRSLAAQFGPALQAHLTLAFQDLQVYSQVRGVASEEQQSESLNSGRTLGSPEPPRELFQVLLQSQDQEAPCRYLLQEALVQHCPTLAVLAACQQGAGLVPCLCVWVLTSVDDVTAEEATSHLAEAPQHHEWTLHDLSIIWRTLLGRGHVRPLLRGFELFQTDCPLVLVLRMFELCCDYRNFSEAKAKLLDFQRTLIALRNGGPAPPGGLPLQWVESQASVLLLTMLQRCSSQYDLHRLLQLLADVDKLLKSNGPDFRKLSQLSQLLQGSEVTVSPRLLQCSSPSVQQEEFQAAVDALQARGRYSQARQVALLAGLPVHRLLLSQLLQEVSSQKSKRQWRRLETRVSFWRKCHDQLKADRTDPESASQFFLSQTGSGPADPSEAADPQSELLDVQERCLLLCLAAHWLSLLSPPPVDKLEKKLWVNRVRQQVLTVSMERESVFNLPPPAITAEMNSYAALMKEFSFSNISGLNTEECLSLEGLPGPPEDQGQLKVDPSLSPEERRVLTALIGQLLDEGSIHEASRVCRYFSLHHPDMWVVLRCRALASGEPNPEPPEEATEALPKKTITSSASINSLSSFVVLPLPEDQVVVQLQKLVDQCRHGNNYCRQVLSLYQLSKELQCSFSQICAEEPSSVLEKLLLSEQPERFRKAQAFIKAQGLSADSVAQLVSSAVVQALLASNQELQPERQVYRPSEGRDSLVQLIKLCEDPNLVGLKLLENLNTVPLRDLSCIVELLIIAHDCFSLTCNMEGIVRVLQAARHLSHTHLAPGEHYSLMVRLLTGIGRYNEMTYVFDLLHQNHRFEMLLRKKVDTDRGQSSSLKTALLDYIKRCLPADSEKHNMVALCFSMRREIGENHEMAARTQLKMIESQAWVVTPELKSSLVKALGLLKDAAESFSKDSCVRQATRCLRTAKLVALQLRFLNHGLDLRVINLRPAELLDAVIALPRCYQVFLVSEAYSYNPDWAEILYQKVILRGDFAYLEELKRYRPLTSSLFEDIFKKLDGAPSSVTANVKRLLTHCDDVYSRYRLAYQQKLFDVTKTLLQDAKTSSYLNDRLSS</sequence>
<evidence type="ECO:0000313" key="4">
    <source>
        <dbReference type="Proteomes" id="UP001178508"/>
    </source>
</evidence>
<feature type="region of interest" description="Disordered" evidence="1">
    <location>
        <begin position="1707"/>
        <end position="1736"/>
    </location>
</feature>
<accession>A0AAV1F572</accession>
<dbReference type="GO" id="GO:0045202">
    <property type="term" value="C:synapse"/>
    <property type="evidence" value="ECO:0007669"/>
    <property type="project" value="TreeGrafter"/>
</dbReference>
<dbReference type="EMBL" id="OY660868">
    <property type="protein sequence ID" value="CAJ1055839.1"/>
    <property type="molecule type" value="Genomic_DNA"/>
</dbReference>
<dbReference type="PANTHER" id="PTHR13650:SF0">
    <property type="entry name" value="SPATACSIN"/>
    <property type="match status" value="1"/>
</dbReference>
<feature type="compositionally biased region" description="Polar residues" evidence="1">
    <location>
        <begin position="1712"/>
        <end position="1724"/>
    </location>
</feature>
<dbReference type="GO" id="GO:0005737">
    <property type="term" value="C:cytoplasm"/>
    <property type="evidence" value="ECO:0007669"/>
    <property type="project" value="TreeGrafter"/>
</dbReference>
<feature type="domain" description="Spatacsin C-terminal" evidence="2">
    <location>
        <begin position="2062"/>
        <end position="2351"/>
    </location>
</feature>
<dbReference type="GO" id="GO:0030424">
    <property type="term" value="C:axon"/>
    <property type="evidence" value="ECO:0007669"/>
    <property type="project" value="TreeGrafter"/>
</dbReference>
<evidence type="ECO:0000256" key="1">
    <source>
        <dbReference type="SAM" id="MobiDB-lite"/>
    </source>
</evidence>
<feature type="region of interest" description="Disordered" evidence="1">
    <location>
        <begin position="628"/>
        <end position="655"/>
    </location>
</feature>
<evidence type="ECO:0000313" key="3">
    <source>
        <dbReference type="EMBL" id="CAJ1055839.1"/>
    </source>
</evidence>
<dbReference type="GO" id="GO:0030425">
    <property type="term" value="C:dendrite"/>
    <property type="evidence" value="ECO:0007669"/>
    <property type="project" value="TreeGrafter"/>
</dbReference>
<dbReference type="PANTHER" id="PTHR13650">
    <property type="entry name" value="SPATACSIN"/>
    <property type="match status" value="1"/>
</dbReference>
<dbReference type="GO" id="GO:0008088">
    <property type="term" value="P:axo-dendritic transport"/>
    <property type="evidence" value="ECO:0007669"/>
    <property type="project" value="TreeGrafter"/>
</dbReference>
<evidence type="ECO:0000259" key="2">
    <source>
        <dbReference type="Pfam" id="PF14649"/>
    </source>
</evidence>
<dbReference type="Pfam" id="PF14649">
    <property type="entry name" value="Spatacsin_C"/>
    <property type="match status" value="1"/>
</dbReference>
<proteinExistence type="predicted"/>
<feature type="compositionally biased region" description="Low complexity" evidence="1">
    <location>
        <begin position="345"/>
        <end position="368"/>
    </location>
</feature>
<dbReference type="InterPro" id="IPR028103">
    <property type="entry name" value="Spatacsin"/>
</dbReference>
<name>A0AAV1F572_XYRNO</name>
<dbReference type="GO" id="GO:0048489">
    <property type="term" value="P:synaptic vesicle transport"/>
    <property type="evidence" value="ECO:0007669"/>
    <property type="project" value="TreeGrafter"/>
</dbReference>
<reference evidence="3" key="1">
    <citation type="submission" date="2023-08" db="EMBL/GenBank/DDBJ databases">
        <authorList>
            <person name="Alioto T."/>
            <person name="Alioto T."/>
            <person name="Gomez Garrido J."/>
        </authorList>
    </citation>
    <scope>NUCLEOTIDE SEQUENCE</scope>
</reference>